<reference evidence="20" key="1">
    <citation type="submission" date="2021-01" db="EMBL/GenBank/DDBJ databases">
        <authorList>
            <person name="Corre E."/>
            <person name="Pelletier E."/>
            <person name="Niang G."/>
            <person name="Scheremetjew M."/>
            <person name="Finn R."/>
            <person name="Kale V."/>
            <person name="Holt S."/>
            <person name="Cochrane G."/>
            <person name="Meng A."/>
            <person name="Brown T."/>
            <person name="Cohen L."/>
        </authorList>
    </citation>
    <scope>NUCLEOTIDE SEQUENCE</scope>
    <source>
        <strain evidence="20">CCMP1594</strain>
    </source>
</reference>
<dbReference type="InterPro" id="IPR048307">
    <property type="entry name" value="STT3_N"/>
</dbReference>
<evidence type="ECO:0000256" key="4">
    <source>
        <dbReference type="ARBA" id="ARBA00004922"/>
    </source>
</evidence>
<keyword evidence="10" id="KW-0479">Metal-binding</keyword>
<dbReference type="InterPro" id="IPR048999">
    <property type="entry name" value="STT3-PglB_core"/>
</dbReference>
<evidence type="ECO:0000259" key="19">
    <source>
        <dbReference type="Pfam" id="PF21436"/>
    </source>
</evidence>
<keyword evidence="11" id="KW-0460">Magnesium</keyword>
<evidence type="ECO:0000259" key="18">
    <source>
        <dbReference type="Pfam" id="PF02516"/>
    </source>
</evidence>
<dbReference type="AlphaFoldDB" id="A0A7S4LFI7"/>
<protein>
    <recommendedName>
        <fullName evidence="6">dolichyl-diphosphooligosaccharide--protein glycotransferase</fullName>
        <ecNumber evidence="6">2.4.99.18</ecNumber>
    </recommendedName>
</protein>
<feature type="domain" description="STT3/PglB/AglB core" evidence="19">
    <location>
        <begin position="616"/>
        <end position="671"/>
    </location>
</feature>
<comment type="cofactor">
    <cofactor evidence="1">
        <name>Mn(2+)</name>
        <dbReference type="ChEBI" id="CHEBI:29035"/>
    </cofactor>
</comment>
<feature type="transmembrane region" description="Helical" evidence="17">
    <location>
        <begin position="137"/>
        <end position="156"/>
    </location>
</feature>
<dbReference type="GO" id="GO:0012505">
    <property type="term" value="C:endomembrane system"/>
    <property type="evidence" value="ECO:0007669"/>
    <property type="project" value="UniProtKB-SubCell"/>
</dbReference>
<evidence type="ECO:0000313" key="20">
    <source>
        <dbReference type="EMBL" id="CAE0826048.1"/>
    </source>
</evidence>
<evidence type="ECO:0000256" key="16">
    <source>
        <dbReference type="SAM" id="MobiDB-lite"/>
    </source>
</evidence>
<evidence type="ECO:0000256" key="1">
    <source>
        <dbReference type="ARBA" id="ARBA00001936"/>
    </source>
</evidence>
<feature type="transmembrane region" description="Helical" evidence="17">
    <location>
        <begin position="432"/>
        <end position="452"/>
    </location>
</feature>
<feature type="transmembrane region" description="Helical" evidence="17">
    <location>
        <begin position="323"/>
        <end position="345"/>
    </location>
</feature>
<gene>
    <name evidence="20" type="ORF">EGYM00163_LOCUS37300</name>
</gene>
<evidence type="ECO:0000256" key="10">
    <source>
        <dbReference type="ARBA" id="ARBA00022723"/>
    </source>
</evidence>
<keyword evidence="14" id="KW-0464">Manganese</keyword>
<dbReference type="GO" id="GO:0046872">
    <property type="term" value="F:metal ion binding"/>
    <property type="evidence" value="ECO:0007669"/>
    <property type="project" value="UniProtKB-KW"/>
</dbReference>
<dbReference type="InterPro" id="IPR003674">
    <property type="entry name" value="Oligo_trans_STT3"/>
</dbReference>
<dbReference type="GO" id="GO:0016020">
    <property type="term" value="C:membrane"/>
    <property type="evidence" value="ECO:0007669"/>
    <property type="project" value="InterPro"/>
</dbReference>
<dbReference type="FunFam" id="3.40.50.12610:FF:000003">
    <property type="entry name" value="Oligosaccharyl transferase-like protein"/>
    <property type="match status" value="1"/>
</dbReference>
<proteinExistence type="inferred from homology"/>
<keyword evidence="9 17" id="KW-0812">Transmembrane</keyword>
<name>A0A7S4LFI7_9EUGL</name>
<comment type="subcellular location">
    <subcellularLocation>
        <location evidence="3">Endomembrane system</location>
        <topology evidence="3">Multi-pass membrane protein</topology>
    </subcellularLocation>
</comment>
<feature type="transmembrane region" description="Helical" evidence="17">
    <location>
        <begin position="263"/>
        <end position="286"/>
    </location>
</feature>
<evidence type="ECO:0000256" key="11">
    <source>
        <dbReference type="ARBA" id="ARBA00022842"/>
    </source>
</evidence>
<feature type="transmembrane region" description="Helical" evidence="17">
    <location>
        <begin position="226"/>
        <end position="251"/>
    </location>
</feature>
<evidence type="ECO:0000256" key="9">
    <source>
        <dbReference type="ARBA" id="ARBA00022692"/>
    </source>
</evidence>
<sequence>MASKWVSMVGTLLKWMVALSILAMAMAKAYGIRLFAVKTYGAVIHEFDPWFNYRATEYLAAHGSEKFFKWFDYMSWYPLGRPVGTTIYPGMQFTAVWIWQTLKMMPKYKLKAPELLRQAFPFVKAVLRFGPMSLNDVCVYIPAWFGSVATLGVFLLTREATRSLACSCISAMIMAIIPAHLMRSIAGGYDNESIAVSAICFTFYLWCRSLRSEKSWPIAILAGISYIYMVAAWGGYIFVINMIGVHAAALIPLRMFNSSTYKAYTLFFIIGTLGATRIPVVGWTPLKSLEQMGPFGVFITYQLLEFCNYRIRKHKDMSWSARVALRIKVFSVAFLILAAVVFALWPTGYFGPLSSRIRGLFVKHTRTGNPLVDSVAEHQAASDSAYWQYLHHCKTLSILGWFLCFWKTNPAKSFIVGYGLVASFFSLKMVRLLIICGPIASILTGVALGTIFDLCVSQVTDFLWFLAFGSSEEKKDALEDEASSTEPKSPEGKKTEKDKDKKGKKTAKKDNKDKDKDEDKDPQSPKEQYDKFWESTEGKALYRRTSPLRAMVAVVVLGFVAQTGRQPVVDFMEHAETMAQGMSSPQILFMTRNGQIVDDYKVTYEWLKKETPQDARVMAWWDYGYQITGIGNRTSIADGNTWNHEHIATLARCLVLPEKRAYKIIRHLADYVLVWAGGRGDDLAKSPHMCRIGTSVYPDISPNDPTCQQFGFYQDRTPTPMMAKSVIYKLHSHNKAPGAQVNPKYFKEVYSSKYGLVRIFKVLNISKESKEWVANPENKVCDAPGSWYCSGRYPKALQPLIAKRRDFAQLEDFNKGNREKNAYSRYVEEQNRRGGSI</sequence>
<evidence type="ECO:0000256" key="8">
    <source>
        <dbReference type="ARBA" id="ARBA00022679"/>
    </source>
</evidence>
<comment type="cofactor">
    <cofactor evidence="2">
        <name>Mg(2+)</name>
        <dbReference type="ChEBI" id="CHEBI:18420"/>
    </cofactor>
</comment>
<evidence type="ECO:0000256" key="7">
    <source>
        <dbReference type="ARBA" id="ARBA00022676"/>
    </source>
</evidence>
<feature type="transmembrane region" description="Helical" evidence="17">
    <location>
        <begin position="12"/>
        <end position="30"/>
    </location>
</feature>
<feature type="transmembrane region" description="Helical" evidence="17">
    <location>
        <begin position="162"/>
        <end position="182"/>
    </location>
</feature>
<comment type="catalytic activity">
    <reaction evidence="15">
        <text>a di-trans,poly-cis-dolichyl diphosphooligosaccharide + L-asparaginyl-[protein] = N(4)-(oligosaccharide-(1-&gt;4)-N-acetyl-beta-D-glucosaminyl-(1-&gt;4)-N-acetyl-beta-D-glucosaminyl)-L-asparaginyl-[protein] + a di-trans,poly-cis-dolichyl diphosphate + H(+)</text>
        <dbReference type="Rhea" id="RHEA:22980"/>
        <dbReference type="Rhea" id="RHEA-COMP:12804"/>
        <dbReference type="Rhea" id="RHEA-COMP:12805"/>
        <dbReference type="Rhea" id="RHEA-COMP:19506"/>
        <dbReference type="Rhea" id="RHEA-COMP:19509"/>
        <dbReference type="ChEBI" id="CHEBI:15378"/>
        <dbReference type="ChEBI" id="CHEBI:50347"/>
        <dbReference type="ChEBI" id="CHEBI:57497"/>
        <dbReference type="ChEBI" id="CHEBI:57570"/>
        <dbReference type="ChEBI" id="CHEBI:132529"/>
        <dbReference type="EC" id="2.4.99.18"/>
    </reaction>
</comment>
<evidence type="ECO:0000256" key="15">
    <source>
        <dbReference type="ARBA" id="ARBA00048829"/>
    </source>
</evidence>
<evidence type="ECO:0000256" key="14">
    <source>
        <dbReference type="ARBA" id="ARBA00023211"/>
    </source>
</evidence>
<evidence type="ECO:0000256" key="17">
    <source>
        <dbReference type="SAM" id="Phobius"/>
    </source>
</evidence>
<organism evidence="20">
    <name type="scientific">Eutreptiella gymnastica</name>
    <dbReference type="NCBI Taxonomy" id="73025"/>
    <lineage>
        <taxon>Eukaryota</taxon>
        <taxon>Discoba</taxon>
        <taxon>Euglenozoa</taxon>
        <taxon>Euglenida</taxon>
        <taxon>Spirocuta</taxon>
        <taxon>Euglenophyceae</taxon>
        <taxon>Eutreptiales</taxon>
        <taxon>Eutreptiaceae</taxon>
        <taxon>Eutreptiella</taxon>
    </lineage>
</organism>
<feature type="transmembrane region" description="Helical" evidence="17">
    <location>
        <begin position="398"/>
        <end position="420"/>
    </location>
</feature>
<keyword evidence="12 17" id="KW-1133">Transmembrane helix</keyword>
<keyword evidence="13 17" id="KW-0472">Membrane</keyword>
<feature type="domain" description="Oligosaccharyl transferase STT3 N-terminal" evidence="18">
    <location>
        <begin position="19"/>
        <end position="435"/>
    </location>
</feature>
<keyword evidence="8" id="KW-0808">Transferase</keyword>
<dbReference type="EC" id="2.4.99.18" evidence="6"/>
<evidence type="ECO:0000256" key="13">
    <source>
        <dbReference type="ARBA" id="ARBA00023136"/>
    </source>
</evidence>
<keyword evidence="7" id="KW-0328">Glycosyltransferase</keyword>
<accession>A0A7S4LFI7</accession>
<evidence type="ECO:0000256" key="2">
    <source>
        <dbReference type="ARBA" id="ARBA00001946"/>
    </source>
</evidence>
<feature type="region of interest" description="Disordered" evidence="16">
    <location>
        <begin position="477"/>
        <end position="530"/>
    </location>
</feature>
<evidence type="ECO:0000256" key="12">
    <source>
        <dbReference type="ARBA" id="ARBA00022989"/>
    </source>
</evidence>
<dbReference type="UniPathway" id="UPA00378"/>
<dbReference type="Pfam" id="PF02516">
    <property type="entry name" value="STT3"/>
    <property type="match status" value="1"/>
</dbReference>
<dbReference type="EMBL" id="HBJA01107934">
    <property type="protein sequence ID" value="CAE0826048.1"/>
    <property type="molecule type" value="Transcribed_RNA"/>
</dbReference>
<feature type="compositionally biased region" description="Basic and acidic residues" evidence="16">
    <location>
        <begin position="488"/>
        <end position="501"/>
    </location>
</feature>
<dbReference type="PANTHER" id="PTHR13872:SF1">
    <property type="entry name" value="DOLICHYL-DIPHOSPHOOLIGOSACCHARIDE--PROTEIN GLYCOSYLTRANSFERASE SUBUNIT STT3B"/>
    <property type="match status" value="1"/>
</dbReference>
<dbReference type="GO" id="GO:0004579">
    <property type="term" value="F:dolichyl-diphosphooligosaccharide-protein glycotransferase activity"/>
    <property type="evidence" value="ECO:0007669"/>
    <property type="project" value="UniProtKB-EC"/>
</dbReference>
<evidence type="ECO:0000256" key="6">
    <source>
        <dbReference type="ARBA" id="ARBA00012605"/>
    </source>
</evidence>
<feature type="compositionally biased region" description="Basic and acidic residues" evidence="16">
    <location>
        <begin position="508"/>
        <end position="530"/>
    </location>
</feature>
<feature type="transmembrane region" description="Helical" evidence="17">
    <location>
        <begin position="292"/>
        <end position="311"/>
    </location>
</feature>
<comment type="pathway">
    <text evidence="4">Protein modification; protein glycosylation.</text>
</comment>
<evidence type="ECO:0000256" key="5">
    <source>
        <dbReference type="ARBA" id="ARBA00010810"/>
    </source>
</evidence>
<dbReference type="Gene3D" id="3.40.50.12610">
    <property type="match status" value="1"/>
</dbReference>
<dbReference type="Pfam" id="PF21436">
    <property type="entry name" value="STT3-PglB_core"/>
    <property type="match status" value="1"/>
</dbReference>
<dbReference type="PANTHER" id="PTHR13872">
    <property type="entry name" value="DOLICHYL-DIPHOSPHOOLIGOSACCHARIDE--PROTEIN GLYCOSYLTRANSFERASE SUBUNIT"/>
    <property type="match status" value="1"/>
</dbReference>
<comment type="similarity">
    <text evidence="5">Belongs to the STT3 family.</text>
</comment>
<evidence type="ECO:0000256" key="3">
    <source>
        <dbReference type="ARBA" id="ARBA00004127"/>
    </source>
</evidence>